<protein>
    <recommendedName>
        <fullName evidence="2">Lipoprotein</fullName>
    </recommendedName>
</protein>
<evidence type="ECO:0000313" key="1">
    <source>
        <dbReference type="EMBL" id="VAW98864.1"/>
    </source>
</evidence>
<dbReference type="EMBL" id="UOFS01000039">
    <property type="protein sequence ID" value="VAW98864.1"/>
    <property type="molecule type" value="Genomic_DNA"/>
</dbReference>
<proteinExistence type="predicted"/>
<dbReference type="AlphaFoldDB" id="A0A3B1AXW1"/>
<sequence>MVFSFLCSACAPQKYVTVEAQAFSLTNGDLAKYGVAFITPSTVTGQEQDIQSLALSFSNLMKELRPEINIMPLSDTLSMINRNGMIEDYKKMYRNYSDTGIFDQDIIRKISKVTGRRYLAQLKLSEFTQETSTRFSFGFRIIDTKKARMRLFFQIWDSHNGTIAWEGSAELNYSYDTVTNNAINFKTVVQITAIELVKNMPR</sequence>
<reference evidence="1" key="1">
    <citation type="submission" date="2018-06" db="EMBL/GenBank/DDBJ databases">
        <authorList>
            <person name="Zhirakovskaya E."/>
        </authorList>
    </citation>
    <scope>NUCLEOTIDE SEQUENCE</scope>
</reference>
<evidence type="ECO:0008006" key="2">
    <source>
        <dbReference type="Google" id="ProtNLM"/>
    </source>
</evidence>
<name>A0A3B1AXW1_9ZZZZ</name>
<accession>A0A3B1AXW1</accession>
<gene>
    <name evidence="1" type="ORF">MNBD_GAMMA22-1350</name>
</gene>
<organism evidence="1">
    <name type="scientific">hydrothermal vent metagenome</name>
    <dbReference type="NCBI Taxonomy" id="652676"/>
    <lineage>
        <taxon>unclassified sequences</taxon>
        <taxon>metagenomes</taxon>
        <taxon>ecological metagenomes</taxon>
    </lineage>
</organism>